<evidence type="ECO:0000256" key="1">
    <source>
        <dbReference type="ARBA" id="ARBA00004141"/>
    </source>
</evidence>
<dbReference type="AlphaFoldDB" id="A0A2C9KD26"/>
<evidence type="ECO:0000313" key="10">
    <source>
        <dbReference type="EnsemblMetazoa" id="BGLB017692-PA"/>
    </source>
</evidence>
<evidence type="ECO:0000256" key="8">
    <source>
        <dbReference type="SAM" id="Phobius"/>
    </source>
</evidence>
<dbReference type="GO" id="GO:0016020">
    <property type="term" value="C:membrane"/>
    <property type="evidence" value="ECO:0007669"/>
    <property type="project" value="UniProtKB-SubCell"/>
</dbReference>
<name>A0A2C9KD26_BIOGL</name>
<keyword evidence="6" id="KW-0675">Receptor</keyword>
<evidence type="ECO:0000256" key="7">
    <source>
        <dbReference type="ARBA" id="ARBA00023224"/>
    </source>
</evidence>
<proteinExistence type="predicted"/>
<evidence type="ECO:0000259" key="9">
    <source>
        <dbReference type="PROSITE" id="PS50262"/>
    </source>
</evidence>
<dbReference type="STRING" id="6526.A0A2C9KD26"/>
<evidence type="ECO:0000256" key="3">
    <source>
        <dbReference type="ARBA" id="ARBA00022989"/>
    </source>
</evidence>
<feature type="domain" description="G-protein coupled receptors family 1 profile" evidence="9">
    <location>
        <begin position="1"/>
        <end position="136"/>
    </location>
</feature>
<feature type="transmembrane region" description="Helical" evidence="8">
    <location>
        <begin position="24"/>
        <end position="44"/>
    </location>
</feature>
<dbReference type="InterPro" id="IPR017452">
    <property type="entry name" value="GPCR_Rhodpsn_7TM"/>
</dbReference>
<dbReference type="VEuPathDB" id="VectorBase:BGLB017692"/>
<dbReference type="Proteomes" id="UP000076420">
    <property type="component" value="Unassembled WGS sequence"/>
</dbReference>
<dbReference type="GO" id="GO:0004930">
    <property type="term" value="F:G protein-coupled receptor activity"/>
    <property type="evidence" value="ECO:0007669"/>
    <property type="project" value="UniProtKB-KW"/>
</dbReference>
<dbReference type="SUPFAM" id="SSF81321">
    <property type="entry name" value="Family A G protein-coupled receptor-like"/>
    <property type="match status" value="1"/>
</dbReference>
<evidence type="ECO:0000256" key="4">
    <source>
        <dbReference type="ARBA" id="ARBA00023040"/>
    </source>
</evidence>
<dbReference type="PROSITE" id="PS50262">
    <property type="entry name" value="G_PROTEIN_RECEP_F1_2"/>
    <property type="match status" value="1"/>
</dbReference>
<evidence type="ECO:0000256" key="6">
    <source>
        <dbReference type="ARBA" id="ARBA00023170"/>
    </source>
</evidence>
<gene>
    <name evidence="10" type="primary">106059102</name>
</gene>
<evidence type="ECO:0000256" key="2">
    <source>
        <dbReference type="ARBA" id="ARBA00022692"/>
    </source>
</evidence>
<accession>A0A2C9KD26</accession>
<protein>
    <recommendedName>
        <fullName evidence="9">G-protein coupled receptors family 1 profile domain-containing protein</fullName>
    </recommendedName>
</protein>
<keyword evidence="3 8" id="KW-1133">Transmembrane helix</keyword>
<reference evidence="10" key="1">
    <citation type="submission" date="2020-05" db="UniProtKB">
        <authorList>
            <consortium name="EnsemblMetazoa"/>
        </authorList>
    </citation>
    <scope>IDENTIFICATION</scope>
    <source>
        <strain evidence="10">BB02</strain>
    </source>
</reference>
<keyword evidence="5 8" id="KW-0472">Membrane</keyword>
<comment type="subcellular location">
    <subcellularLocation>
        <location evidence="1">Membrane</location>
        <topology evidence="1">Multi-pass membrane protein</topology>
    </subcellularLocation>
</comment>
<dbReference type="PANTHER" id="PTHR24243">
    <property type="entry name" value="G-PROTEIN COUPLED RECEPTOR"/>
    <property type="match status" value="1"/>
</dbReference>
<dbReference type="EnsemblMetazoa" id="BGLB017692-RA">
    <property type="protein sequence ID" value="BGLB017692-PA"/>
    <property type="gene ID" value="BGLB017692"/>
</dbReference>
<sequence length="156" mass="17652">MLRVITRENFAEGISSGYFFSDLFIPYFTFSILITCTITTSIHLNKNARWRTSLASGVIESSGNKASRKELKVVRMLTVVSTMFIVCLIPLSAVTTAVAIQNDLGLQGPYFNIARIVYNFSFLMETVSASMNPLVYYKMSSKYRKGILKLFTRTRE</sequence>
<feature type="transmembrane region" description="Helical" evidence="8">
    <location>
        <begin position="116"/>
        <end position="137"/>
    </location>
</feature>
<keyword evidence="2 8" id="KW-0812">Transmembrane</keyword>
<dbReference type="Gene3D" id="1.20.1070.10">
    <property type="entry name" value="Rhodopsin 7-helix transmembrane proteins"/>
    <property type="match status" value="1"/>
</dbReference>
<dbReference type="KEGG" id="bgt:106059102"/>
<dbReference type="PRINTS" id="PR00237">
    <property type="entry name" value="GPCRRHODOPSN"/>
</dbReference>
<evidence type="ECO:0000256" key="5">
    <source>
        <dbReference type="ARBA" id="ARBA00023136"/>
    </source>
</evidence>
<dbReference type="PANTHER" id="PTHR24243:SF208">
    <property type="entry name" value="PYROKININ-1 RECEPTOR"/>
    <property type="match status" value="1"/>
</dbReference>
<organism evidence="10 11">
    <name type="scientific">Biomphalaria glabrata</name>
    <name type="common">Bloodfluke planorb</name>
    <name type="synonym">Freshwater snail</name>
    <dbReference type="NCBI Taxonomy" id="6526"/>
    <lineage>
        <taxon>Eukaryota</taxon>
        <taxon>Metazoa</taxon>
        <taxon>Spiralia</taxon>
        <taxon>Lophotrochozoa</taxon>
        <taxon>Mollusca</taxon>
        <taxon>Gastropoda</taxon>
        <taxon>Heterobranchia</taxon>
        <taxon>Euthyneura</taxon>
        <taxon>Panpulmonata</taxon>
        <taxon>Hygrophila</taxon>
        <taxon>Lymnaeoidea</taxon>
        <taxon>Planorbidae</taxon>
        <taxon>Biomphalaria</taxon>
    </lineage>
</organism>
<keyword evidence="7" id="KW-0807">Transducer</keyword>
<dbReference type="InterPro" id="IPR000276">
    <property type="entry name" value="GPCR_Rhodpsn"/>
</dbReference>
<dbReference type="Pfam" id="PF00001">
    <property type="entry name" value="7tm_1"/>
    <property type="match status" value="1"/>
</dbReference>
<keyword evidence="4" id="KW-0297">G-protein coupled receptor</keyword>
<dbReference type="VEuPathDB" id="VectorBase:BGLAX_026752"/>
<feature type="transmembrane region" description="Helical" evidence="8">
    <location>
        <begin position="77"/>
        <end position="100"/>
    </location>
</feature>
<evidence type="ECO:0000313" key="11">
    <source>
        <dbReference type="Proteomes" id="UP000076420"/>
    </source>
</evidence>